<dbReference type="InterPro" id="IPR028013">
    <property type="entry name" value="DUF4437"/>
</dbReference>
<evidence type="ECO:0000256" key="1">
    <source>
        <dbReference type="SAM" id="SignalP"/>
    </source>
</evidence>
<dbReference type="AlphaFoldDB" id="A0A3G8M4H6"/>
<gene>
    <name evidence="2" type="ORF">EHO51_08830</name>
</gene>
<dbReference type="KEGG" id="mros:EHO51_08830"/>
<dbReference type="Pfam" id="PF14499">
    <property type="entry name" value="DUF4437"/>
    <property type="match status" value="1"/>
</dbReference>
<dbReference type="InterPro" id="IPR014710">
    <property type="entry name" value="RmlC-like_jellyroll"/>
</dbReference>
<protein>
    <submittedName>
        <fullName evidence="2">Cupin domain-containing protein</fullName>
    </submittedName>
</protein>
<dbReference type="RefSeq" id="WP_124738575.1">
    <property type="nucleotide sequence ID" value="NZ_CP034086.1"/>
</dbReference>
<dbReference type="Gene3D" id="2.60.120.10">
    <property type="entry name" value="Jelly Rolls"/>
    <property type="match status" value="1"/>
</dbReference>
<keyword evidence="1" id="KW-0732">Signal</keyword>
<dbReference type="Proteomes" id="UP000273982">
    <property type="component" value="Chromosome"/>
</dbReference>
<dbReference type="SUPFAM" id="SSF51182">
    <property type="entry name" value="RmlC-like cupins"/>
    <property type="match status" value="1"/>
</dbReference>
<feature type="chain" id="PRO_5018201692" evidence="1">
    <location>
        <begin position="24"/>
        <end position="157"/>
    </location>
</feature>
<evidence type="ECO:0000313" key="3">
    <source>
        <dbReference type="Proteomes" id="UP000273982"/>
    </source>
</evidence>
<proteinExistence type="predicted"/>
<reference evidence="2 3" key="1">
    <citation type="submission" date="2018-11" db="EMBL/GenBank/DDBJ databases">
        <title>Genome squencing of methanotrophic bacteria isolated from alkaline groundwater in Korea.</title>
        <authorList>
            <person name="Nguyen L.N."/>
        </authorList>
    </citation>
    <scope>NUCLEOTIDE SEQUENCE [LARGE SCALE GENOMIC DNA]</scope>
    <source>
        <strain evidence="2 3">GW6</strain>
    </source>
</reference>
<dbReference type="EMBL" id="CP034086">
    <property type="protein sequence ID" value="AZG76826.1"/>
    <property type="molecule type" value="Genomic_DNA"/>
</dbReference>
<feature type="signal peptide" evidence="1">
    <location>
        <begin position="1"/>
        <end position="23"/>
    </location>
</feature>
<name>A0A3G8M4H6_9HYPH</name>
<sequence length="157" mass="16471">MRNLAAILAGAAISLAAPIAAMAEAPGSVFSQEKLEWKAGPAELPRGAEVAMLFGDPTQGGPYILRMRAPKGYKIGAHKHSGMETMTVLSGAVRYGQGAKVDPNAEKTLAAGGFAATPAEAGHWVNFEDDTVIQVTGVGPWNITYLDPRDDPRAAQR</sequence>
<accession>A0A3G8M4H6</accession>
<evidence type="ECO:0000313" key="2">
    <source>
        <dbReference type="EMBL" id="AZG76826.1"/>
    </source>
</evidence>
<dbReference type="InterPro" id="IPR011051">
    <property type="entry name" value="RmlC_Cupin_sf"/>
</dbReference>
<organism evidence="2 3">
    <name type="scientific">Methylocystis rosea</name>
    <dbReference type="NCBI Taxonomy" id="173366"/>
    <lineage>
        <taxon>Bacteria</taxon>
        <taxon>Pseudomonadati</taxon>
        <taxon>Pseudomonadota</taxon>
        <taxon>Alphaproteobacteria</taxon>
        <taxon>Hyphomicrobiales</taxon>
        <taxon>Methylocystaceae</taxon>
        <taxon>Methylocystis</taxon>
    </lineage>
</organism>
<dbReference type="CDD" id="cd06989">
    <property type="entry name" value="cupin_DRT102"/>
    <property type="match status" value="1"/>
</dbReference>